<evidence type="ECO:0000313" key="4">
    <source>
        <dbReference type="EMBL" id="QIA07817.1"/>
    </source>
</evidence>
<evidence type="ECO:0000256" key="2">
    <source>
        <dbReference type="RuleBase" id="RU003476"/>
    </source>
</evidence>
<feature type="domain" description="Nudix hydrolase" evidence="3">
    <location>
        <begin position="8"/>
        <end position="140"/>
    </location>
</feature>
<dbReference type="Pfam" id="PF00293">
    <property type="entry name" value="NUDIX"/>
    <property type="match status" value="1"/>
</dbReference>
<dbReference type="AlphaFoldDB" id="A0A6C0RCM9"/>
<dbReference type="InterPro" id="IPR015797">
    <property type="entry name" value="NUDIX_hydrolase-like_dom_sf"/>
</dbReference>
<keyword evidence="1 2" id="KW-0378">Hydrolase</keyword>
<accession>A0A6C0RCM9</accession>
<keyword evidence="5" id="KW-1185">Reference proteome</keyword>
<organism evidence="4 5">
    <name type="scientific">Draconibacterium halophilum</name>
    <dbReference type="NCBI Taxonomy" id="2706887"/>
    <lineage>
        <taxon>Bacteria</taxon>
        <taxon>Pseudomonadati</taxon>
        <taxon>Bacteroidota</taxon>
        <taxon>Bacteroidia</taxon>
        <taxon>Marinilabiliales</taxon>
        <taxon>Prolixibacteraceae</taxon>
        <taxon>Draconibacterium</taxon>
    </lineage>
</organism>
<dbReference type="Gene3D" id="3.90.79.10">
    <property type="entry name" value="Nucleoside Triphosphate Pyrophosphohydrolase"/>
    <property type="match status" value="1"/>
</dbReference>
<evidence type="ECO:0000256" key="1">
    <source>
        <dbReference type="ARBA" id="ARBA00022801"/>
    </source>
</evidence>
<dbReference type="PROSITE" id="PS51462">
    <property type="entry name" value="NUDIX"/>
    <property type="match status" value="1"/>
</dbReference>
<dbReference type="InterPro" id="IPR020476">
    <property type="entry name" value="Nudix_hydrolase"/>
</dbReference>
<proteinExistence type="inferred from homology"/>
<dbReference type="KEGG" id="drc:G0Q07_08790"/>
<dbReference type="PANTHER" id="PTHR43736:SF1">
    <property type="entry name" value="DIHYDRONEOPTERIN TRIPHOSPHATE DIPHOSPHATASE"/>
    <property type="match status" value="1"/>
</dbReference>
<dbReference type="InterPro" id="IPR000086">
    <property type="entry name" value="NUDIX_hydrolase_dom"/>
</dbReference>
<evidence type="ECO:0000259" key="3">
    <source>
        <dbReference type="PROSITE" id="PS51462"/>
    </source>
</evidence>
<dbReference type="PANTHER" id="PTHR43736">
    <property type="entry name" value="ADP-RIBOSE PYROPHOSPHATASE"/>
    <property type="match status" value="1"/>
</dbReference>
<dbReference type="InterPro" id="IPR020084">
    <property type="entry name" value="NUDIX_hydrolase_CS"/>
</dbReference>
<name>A0A6C0RCM9_9BACT</name>
<dbReference type="GO" id="GO:0016787">
    <property type="term" value="F:hydrolase activity"/>
    <property type="evidence" value="ECO:0007669"/>
    <property type="project" value="UniProtKB-KW"/>
</dbReference>
<dbReference type="PRINTS" id="PR00502">
    <property type="entry name" value="NUDIXFAMILY"/>
</dbReference>
<reference evidence="4 5" key="1">
    <citation type="submission" date="2020-02" db="EMBL/GenBank/DDBJ databases">
        <title>Genome sequencing for Draconibacterium sp. strain M1.</title>
        <authorList>
            <person name="Park S.-J."/>
        </authorList>
    </citation>
    <scope>NUCLEOTIDE SEQUENCE [LARGE SCALE GENOMIC DNA]</scope>
    <source>
        <strain evidence="4 5">M1</strain>
    </source>
</reference>
<dbReference type="PROSITE" id="PS00893">
    <property type="entry name" value="NUDIX_BOX"/>
    <property type="match status" value="1"/>
</dbReference>
<sequence>MYNYKYPRAALTVDAIVFVKSDIEILVLLIERGREPYKNKWALPGGFIEMDETLEQACIRELEEETGLMVKKMHQFRAYDAINRDPRHRTISVVYTTELDKQKPVKGSDDATHAKWFALNELPELAFDHGEILADFFNINSGKDQ</sequence>
<dbReference type="Proteomes" id="UP000474630">
    <property type="component" value="Chromosome"/>
</dbReference>
<gene>
    <name evidence="4" type="ORF">G0Q07_08790</name>
</gene>
<evidence type="ECO:0000313" key="5">
    <source>
        <dbReference type="Proteomes" id="UP000474630"/>
    </source>
</evidence>
<dbReference type="RefSeq" id="WP_163345738.1">
    <property type="nucleotide sequence ID" value="NZ_CP048409.1"/>
</dbReference>
<protein>
    <submittedName>
        <fullName evidence="4">NUDIX hydrolase</fullName>
    </submittedName>
</protein>
<dbReference type="CDD" id="cd18873">
    <property type="entry name" value="NUDIX_NadM_like"/>
    <property type="match status" value="1"/>
</dbReference>
<dbReference type="EMBL" id="CP048409">
    <property type="protein sequence ID" value="QIA07817.1"/>
    <property type="molecule type" value="Genomic_DNA"/>
</dbReference>
<dbReference type="SUPFAM" id="SSF55811">
    <property type="entry name" value="Nudix"/>
    <property type="match status" value="1"/>
</dbReference>
<comment type="similarity">
    <text evidence="2">Belongs to the Nudix hydrolase family.</text>
</comment>